<keyword evidence="4" id="KW-1185">Reference proteome</keyword>
<proteinExistence type="predicted"/>
<reference evidence="2 3" key="1">
    <citation type="submission" date="2018-03" db="EMBL/GenBank/DDBJ databases">
        <authorList>
            <person name="Nguyen K."/>
            <person name="Fouts D."/>
            <person name="Sutton G."/>
        </authorList>
    </citation>
    <scope>NUCLEOTIDE SEQUENCE [LARGE SCALE GENOMIC DNA]</scope>
    <source>
        <strain evidence="2 3">AU3578</strain>
    </source>
</reference>
<evidence type="ECO:0000313" key="2">
    <source>
        <dbReference type="EMBL" id="PRH43354.1"/>
    </source>
</evidence>
<name>A0A132DTI8_BURVI</name>
<reference evidence="1 4" key="2">
    <citation type="submission" date="2020-11" db="EMBL/GenBank/DDBJ databases">
        <title>Enhanced detection system for hospital associated transmission using whole genome sequencing surveillance.</title>
        <authorList>
            <person name="Harrison L.H."/>
            <person name="Van Tyne D."/>
            <person name="Marsh J.W."/>
            <person name="Griffith M.P."/>
            <person name="Snyder D.J."/>
            <person name="Cooper V.S."/>
            <person name="Mustapha M."/>
        </authorList>
    </citation>
    <scope>NUCLEOTIDE SEQUENCE [LARGE SCALE GENOMIC DNA]</scope>
    <source>
        <strain evidence="1 4">BC00020</strain>
    </source>
</reference>
<gene>
    <name evidence="2" type="ORF">C6T65_05520</name>
    <name evidence="1" type="ORF">I5589_02525</name>
</gene>
<organism evidence="2 3">
    <name type="scientific">Burkholderia vietnamiensis</name>
    <dbReference type="NCBI Taxonomy" id="60552"/>
    <lineage>
        <taxon>Bacteria</taxon>
        <taxon>Pseudomonadati</taxon>
        <taxon>Pseudomonadota</taxon>
        <taxon>Betaproteobacteria</taxon>
        <taxon>Burkholderiales</taxon>
        <taxon>Burkholderiaceae</taxon>
        <taxon>Burkholderia</taxon>
        <taxon>Burkholderia cepacia complex</taxon>
    </lineage>
</organism>
<evidence type="ECO:0000313" key="1">
    <source>
        <dbReference type="EMBL" id="MBJ9685948.1"/>
    </source>
</evidence>
<dbReference type="EMBL" id="PVHK01000038">
    <property type="protein sequence ID" value="PRH43354.1"/>
    <property type="molecule type" value="Genomic_DNA"/>
</dbReference>
<dbReference type="OMA" id="WQHEWHA"/>
<dbReference type="Proteomes" id="UP000237632">
    <property type="component" value="Unassembled WGS sequence"/>
</dbReference>
<evidence type="ECO:0008006" key="5">
    <source>
        <dbReference type="Google" id="ProtNLM"/>
    </source>
</evidence>
<dbReference type="Proteomes" id="UP000808215">
    <property type="component" value="Unassembled WGS sequence"/>
</dbReference>
<comment type="caution">
    <text evidence="2">The sequence shown here is derived from an EMBL/GenBank/DDBJ whole genome shotgun (WGS) entry which is preliminary data.</text>
</comment>
<evidence type="ECO:0000313" key="4">
    <source>
        <dbReference type="Proteomes" id="UP000808215"/>
    </source>
</evidence>
<evidence type="ECO:0000313" key="3">
    <source>
        <dbReference type="Proteomes" id="UP000237632"/>
    </source>
</evidence>
<accession>A0A132DTI8</accession>
<dbReference type="AlphaFoldDB" id="A0A132DTI8"/>
<protein>
    <recommendedName>
        <fullName evidence="5">Phasin domain-containing protein</fullName>
    </recommendedName>
</protein>
<dbReference type="EMBL" id="JADVKH010000003">
    <property type="protein sequence ID" value="MBJ9685948.1"/>
    <property type="molecule type" value="Genomic_DNA"/>
</dbReference>
<dbReference type="RefSeq" id="WP_011880389.1">
    <property type="nucleotide sequence ID" value="NZ_CADEQL010000022.1"/>
</dbReference>
<sequence>MSTYALTTPIDVCRASCDLALRMAALNRDWQHEWHALAGRGIERDRDAVRRLQQALAGSGEWTAFGEASRQVMSDYALASVALWQDASELSMRAQFEHAGVWRTWLREYGAGVLSRSQTDWLPDLERLAAVNEASMPWAEWMTALEHGIEDATDGAPTAVRRLKGKVDAPENGHGR</sequence>